<comment type="caution">
    <text evidence="18">The sequence shown here is derived from an EMBL/GenBank/DDBJ whole genome shotgun (WGS) entry which is preliminary data.</text>
</comment>
<feature type="repeat" description="Solcar" evidence="14">
    <location>
        <begin position="394"/>
        <end position="473"/>
    </location>
</feature>
<dbReference type="InParanoid" id="A0A1Y2GD21"/>
<accession>A0A1Y2GD21</accession>
<keyword evidence="7" id="KW-0677">Repeat</keyword>
<feature type="transmembrane region" description="Helical" evidence="16">
    <location>
        <begin position="396"/>
        <end position="415"/>
    </location>
</feature>
<keyword evidence="11 14" id="KW-0472">Membrane</keyword>
<evidence type="ECO:0000256" key="11">
    <source>
        <dbReference type="ARBA" id="ARBA00023136"/>
    </source>
</evidence>
<comment type="catalytic activity">
    <reaction evidence="12">
        <text>ADP(in) + ATP(out) = ADP(out) + ATP(in)</text>
        <dbReference type="Rhea" id="RHEA:34999"/>
        <dbReference type="ChEBI" id="CHEBI:30616"/>
        <dbReference type="ChEBI" id="CHEBI:456216"/>
    </reaction>
    <physiologicalReaction direction="left-to-right" evidence="12">
        <dbReference type="Rhea" id="RHEA:35000"/>
    </physiologicalReaction>
</comment>
<dbReference type="Proteomes" id="UP000193648">
    <property type="component" value="Unassembled WGS sequence"/>
</dbReference>
<protein>
    <recommendedName>
        <fullName evidence="16">ADP/ATP translocase</fullName>
    </recommendedName>
    <alternativeName>
        <fullName evidence="16">ADP,ATP carrier protein</fullName>
    </alternativeName>
</protein>
<dbReference type="SUPFAM" id="SSF103506">
    <property type="entry name" value="Mitochondrial carrier"/>
    <property type="match status" value="1"/>
</dbReference>
<dbReference type="AlphaFoldDB" id="A0A1Y2GD21"/>
<evidence type="ECO:0000256" key="7">
    <source>
        <dbReference type="ARBA" id="ARBA00022737"/>
    </source>
</evidence>
<evidence type="ECO:0000256" key="2">
    <source>
        <dbReference type="ARBA" id="ARBA00006375"/>
    </source>
</evidence>
<gene>
    <name evidence="18" type="ORF">BCR41DRAFT_361565</name>
</gene>
<dbReference type="InterPro" id="IPR002067">
    <property type="entry name" value="MCP"/>
</dbReference>
<evidence type="ECO:0000256" key="8">
    <source>
        <dbReference type="ARBA" id="ARBA00022792"/>
    </source>
</evidence>
<keyword evidence="19" id="KW-1185">Reference proteome</keyword>
<comment type="subunit">
    <text evidence="3 16">Monomer.</text>
</comment>
<dbReference type="GO" id="GO:0140021">
    <property type="term" value="P:mitochondrial ADP transmembrane transport"/>
    <property type="evidence" value="ECO:0007669"/>
    <property type="project" value="InterPro"/>
</dbReference>
<dbReference type="GeneID" id="33567402"/>
<dbReference type="RefSeq" id="XP_021877182.1">
    <property type="nucleotide sequence ID" value="XM_022025558.1"/>
</dbReference>
<evidence type="ECO:0000256" key="4">
    <source>
        <dbReference type="ARBA" id="ARBA00022448"/>
    </source>
</evidence>
<reference evidence="18 19" key="1">
    <citation type="submission" date="2016-07" db="EMBL/GenBank/DDBJ databases">
        <title>Pervasive Adenine N6-methylation of Active Genes in Fungi.</title>
        <authorList>
            <consortium name="DOE Joint Genome Institute"/>
            <person name="Mondo S.J."/>
            <person name="Dannebaum R.O."/>
            <person name="Kuo R.C."/>
            <person name="Labutti K."/>
            <person name="Haridas S."/>
            <person name="Kuo A."/>
            <person name="Salamov A."/>
            <person name="Ahrendt S.R."/>
            <person name="Lipzen A."/>
            <person name="Sullivan W."/>
            <person name="Andreopoulos W.B."/>
            <person name="Clum A."/>
            <person name="Lindquist E."/>
            <person name="Daum C."/>
            <person name="Ramamoorthy G.K."/>
            <person name="Gryganskyi A."/>
            <person name="Culley D."/>
            <person name="Magnuson J.K."/>
            <person name="James T.Y."/>
            <person name="O'Malley M.A."/>
            <person name="Stajich J.E."/>
            <person name="Spatafora J.W."/>
            <person name="Visel A."/>
            <person name="Grigoriev I.V."/>
        </authorList>
    </citation>
    <scope>NUCLEOTIDE SEQUENCE [LARGE SCALE GENOMIC DNA]</scope>
    <source>
        <strain evidence="18 19">NRRL 3116</strain>
    </source>
</reference>
<comment type="similarity">
    <text evidence="2 15">Belongs to the mitochondrial carrier (TC 2.A.29) family.</text>
</comment>
<keyword evidence="5" id="KW-0050">Antiport</keyword>
<organism evidence="18 19">
    <name type="scientific">Lobosporangium transversale</name>
    <dbReference type="NCBI Taxonomy" id="64571"/>
    <lineage>
        <taxon>Eukaryota</taxon>
        <taxon>Fungi</taxon>
        <taxon>Fungi incertae sedis</taxon>
        <taxon>Mucoromycota</taxon>
        <taxon>Mortierellomycotina</taxon>
        <taxon>Mortierellomycetes</taxon>
        <taxon>Mortierellales</taxon>
        <taxon>Mortierellaceae</taxon>
        <taxon>Lobosporangium</taxon>
    </lineage>
</organism>
<feature type="transmembrane region" description="Helical" evidence="16">
    <location>
        <begin position="198"/>
        <end position="225"/>
    </location>
</feature>
<dbReference type="EMBL" id="MCFF01000049">
    <property type="protein sequence ID" value="ORZ05695.1"/>
    <property type="molecule type" value="Genomic_DNA"/>
</dbReference>
<sequence>MSITGSHALGLGLTGPLVFNILTAPADRIKLLLQVQDEIIHNLREESLNVHTHLHPNSHCNNNSKSNNDNVAVDSIHSNLPSDEVMDQMLSLNVSSPYQRINNKEDNGYIEQEGQGDEENNEPRSIIMPYAQLPYTSIQDCAERLVEKEGLRSLWRGCSAEGARLIIQTKIEACLQRNQFGFHRCLSHCNTTTYGGSAAWILGTAINGTIVSAVALLAVYPLAVLRTKMATDIVRRTKSIKEKPSQGCTAFLGADDTRIPSACNNNLELFSTAPSTSSTSTNSPLSTLDLEEIEWVEEGSQQAQEMLKGSTPDLNIVNSITSATTIASNQGREYVLSYKYSSLCEAIQVTISTEGFFGLYKGFSTALVNIFVSRVGFLTIYRTAMPALLQSKNSSHLGSLLLMLSVSSIIHLMVYPLSTVCHRRMIAAPGRFSSSWDAVKQIVKKHGWKALYKGCEAAIVRSAAISILASFFL</sequence>
<keyword evidence="8" id="KW-0999">Mitochondrion inner membrane</keyword>
<evidence type="ECO:0000256" key="12">
    <source>
        <dbReference type="ARBA" id="ARBA00024143"/>
    </source>
</evidence>
<evidence type="ECO:0000256" key="9">
    <source>
        <dbReference type="ARBA" id="ARBA00022989"/>
    </source>
</evidence>
<proteinExistence type="inferred from homology"/>
<dbReference type="PROSITE" id="PS50920">
    <property type="entry name" value="SOLCAR"/>
    <property type="match status" value="1"/>
</dbReference>
<comment type="subcellular location">
    <subcellularLocation>
        <location evidence="16">Membrane</location>
        <topology evidence="16">Multi-pass membrane protein</topology>
    </subcellularLocation>
    <subcellularLocation>
        <location evidence="1">Mitochondrion inner membrane</location>
        <topology evidence="1">Multi-pass membrane protein</topology>
    </subcellularLocation>
</comment>
<keyword evidence="10" id="KW-0496">Mitochondrion</keyword>
<dbReference type="STRING" id="64571.A0A1Y2GD21"/>
<evidence type="ECO:0000256" key="1">
    <source>
        <dbReference type="ARBA" id="ARBA00004448"/>
    </source>
</evidence>
<dbReference type="PRINTS" id="PR00926">
    <property type="entry name" value="MITOCARRIER"/>
</dbReference>
<evidence type="ECO:0000256" key="6">
    <source>
        <dbReference type="ARBA" id="ARBA00022692"/>
    </source>
</evidence>
<dbReference type="InterPro" id="IPR018108">
    <property type="entry name" value="MCP_transmembrane"/>
</dbReference>
<evidence type="ECO:0000256" key="17">
    <source>
        <dbReference type="SAM" id="MobiDB-lite"/>
    </source>
</evidence>
<comment type="function">
    <text evidence="16">Catalyzes the exchange of ADP and ATP across the membrane.</text>
</comment>
<evidence type="ECO:0000256" key="3">
    <source>
        <dbReference type="ARBA" id="ARBA00011245"/>
    </source>
</evidence>
<comment type="caution">
    <text evidence="16">Lacks conserved residue(s) required for the propagation of feature annotation.</text>
</comment>
<evidence type="ECO:0000256" key="5">
    <source>
        <dbReference type="ARBA" id="ARBA00022449"/>
    </source>
</evidence>
<keyword evidence="6 14" id="KW-0812">Transmembrane</keyword>
<evidence type="ECO:0000313" key="18">
    <source>
        <dbReference type="EMBL" id="ORZ05695.1"/>
    </source>
</evidence>
<dbReference type="GO" id="GO:1990544">
    <property type="term" value="P:mitochondrial ATP transmembrane transport"/>
    <property type="evidence" value="ECO:0007669"/>
    <property type="project" value="InterPro"/>
</dbReference>
<dbReference type="GO" id="GO:0005471">
    <property type="term" value="F:ATP:ADP antiporter activity"/>
    <property type="evidence" value="ECO:0007669"/>
    <property type="project" value="UniProtKB-UniRule"/>
</dbReference>
<dbReference type="InterPro" id="IPR023395">
    <property type="entry name" value="MCP_dom_sf"/>
</dbReference>
<dbReference type="Pfam" id="PF00153">
    <property type="entry name" value="Mito_carr"/>
    <property type="match status" value="2"/>
</dbReference>
<dbReference type="InterPro" id="IPR002113">
    <property type="entry name" value="ADT_euk_type"/>
</dbReference>
<evidence type="ECO:0000313" key="19">
    <source>
        <dbReference type="Proteomes" id="UP000193648"/>
    </source>
</evidence>
<name>A0A1Y2GD21_9FUNG</name>
<feature type="transmembrane region" description="Helical" evidence="16">
    <location>
        <begin position="366"/>
        <end position="384"/>
    </location>
</feature>
<evidence type="ECO:0000256" key="14">
    <source>
        <dbReference type="PROSITE-ProRule" id="PRU00282"/>
    </source>
</evidence>
<dbReference type="Gene3D" id="1.50.40.10">
    <property type="entry name" value="Mitochondrial carrier domain"/>
    <property type="match status" value="1"/>
</dbReference>
<comment type="function">
    <text evidence="13">ADP:ATP antiporter that mediates import of ADP into the mitochondrial matrix for ATP synthesis, and export of ATP out to fuel the cell. Cycles between the cytoplasmic-open state (c-state) and the matrix-open state (m-state): operates by the alternating access mechanism with a single substrate-binding site intermittently exposed to either the cytosolic (c-state) or matrix (m-state) side of the inner mitochondrial membrane.</text>
</comment>
<evidence type="ECO:0000256" key="16">
    <source>
        <dbReference type="RuleBase" id="RU368008"/>
    </source>
</evidence>
<keyword evidence="4 15" id="KW-0813">Transport</keyword>
<keyword evidence="9 16" id="KW-1133">Transmembrane helix</keyword>
<dbReference type="PANTHER" id="PTHR45635">
    <property type="entry name" value="ADP,ATP CARRIER PROTEIN 1-RELATED-RELATED"/>
    <property type="match status" value="1"/>
</dbReference>
<evidence type="ECO:0000256" key="10">
    <source>
        <dbReference type="ARBA" id="ARBA00023128"/>
    </source>
</evidence>
<dbReference type="OrthoDB" id="2406392at2759"/>
<dbReference type="GO" id="GO:0005743">
    <property type="term" value="C:mitochondrial inner membrane"/>
    <property type="evidence" value="ECO:0007669"/>
    <property type="project" value="UniProtKB-SubCell"/>
</dbReference>
<feature type="region of interest" description="Disordered" evidence="17">
    <location>
        <begin position="99"/>
        <end position="122"/>
    </location>
</feature>
<evidence type="ECO:0000256" key="15">
    <source>
        <dbReference type="RuleBase" id="RU000488"/>
    </source>
</evidence>
<evidence type="ECO:0000256" key="13">
    <source>
        <dbReference type="ARBA" id="ARBA00045250"/>
    </source>
</evidence>
<dbReference type="PANTHER" id="PTHR45635:SF14">
    <property type="entry name" value="ADP_ATP TRANSLOCASE"/>
    <property type="match status" value="1"/>
</dbReference>